<name>A0A4R3W1Q0_9SPHI</name>
<dbReference type="AlphaFoldDB" id="A0A4R3W1Q0"/>
<dbReference type="Proteomes" id="UP000295197">
    <property type="component" value="Unassembled WGS sequence"/>
</dbReference>
<gene>
    <name evidence="1" type="ORF">EDC17_100714</name>
</gene>
<reference evidence="1 2" key="1">
    <citation type="submission" date="2019-03" db="EMBL/GenBank/DDBJ databases">
        <title>Genomic Encyclopedia of Type Strains, Phase IV (KMG-IV): sequencing the most valuable type-strain genomes for metagenomic binning, comparative biology and taxonomic classification.</title>
        <authorList>
            <person name="Goeker M."/>
        </authorList>
    </citation>
    <scope>NUCLEOTIDE SEQUENCE [LARGE SCALE GENOMIC DNA]</scope>
    <source>
        <strain evidence="1 2">DSM 22362</strain>
    </source>
</reference>
<keyword evidence="2" id="KW-1185">Reference proteome</keyword>
<protein>
    <submittedName>
        <fullName evidence="1">Uncharacterized protein</fullName>
    </submittedName>
</protein>
<dbReference type="EMBL" id="SMBZ01000007">
    <property type="protein sequence ID" value="TCV18884.1"/>
    <property type="molecule type" value="Genomic_DNA"/>
</dbReference>
<evidence type="ECO:0000313" key="1">
    <source>
        <dbReference type="EMBL" id="TCV18884.1"/>
    </source>
</evidence>
<accession>A0A4R3W1Q0</accession>
<proteinExistence type="predicted"/>
<sequence length="48" mass="5575">MQILLYPRTDPLLKELNLTKEEIQSIAAFLKAATATKYRMNRPESLPR</sequence>
<comment type="caution">
    <text evidence="1">The sequence shown here is derived from an EMBL/GenBank/DDBJ whole genome shotgun (WGS) entry which is preliminary data.</text>
</comment>
<organism evidence="1 2">
    <name type="scientific">Sphingobacterium alimentarium</name>
    <dbReference type="NCBI Taxonomy" id="797292"/>
    <lineage>
        <taxon>Bacteria</taxon>
        <taxon>Pseudomonadati</taxon>
        <taxon>Bacteroidota</taxon>
        <taxon>Sphingobacteriia</taxon>
        <taxon>Sphingobacteriales</taxon>
        <taxon>Sphingobacteriaceae</taxon>
        <taxon>Sphingobacterium</taxon>
    </lineage>
</organism>
<evidence type="ECO:0000313" key="2">
    <source>
        <dbReference type="Proteomes" id="UP000295197"/>
    </source>
</evidence>